<dbReference type="SUPFAM" id="SSF54637">
    <property type="entry name" value="Thioesterase/thiol ester dehydrase-isomerase"/>
    <property type="match status" value="1"/>
</dbReference>
<gene>
    <name evidence="2" type="ORF">HCN58_05680</name>
</gene>
<sequence length="158" mass="17257">MASGQYRATPEVSGPFRTVQEGVLAGLAAVEIDGHARPGFQVLSSRTEFLRPVPLGKPLDVTVDKVQQECRTATLGAVILGSGEGCVRSTITLSCPVHREAFEKLSPFSAVTPPKLCRRVNGRSPYAALGCLIARHSERRKFLMLSMGEWNRKIQKDH</sequence>
<dbReference type="InterPro" id="IPR049449">
    <property type="entry name" value="TesB_ACOT8-like_N"/>
</dbReference>
<keyword evidence="3" id="KW-1185">Reference proteome</keyword>
<feature type="domain" description="Acyl-CoA thioesterase-like N-terminal HotDog" evidence="1">
    <location>
        <begin position="22"/>
        <end position="93"/>
    </location>
</feature>
<dbReference type="CDD" id="cd03440">
    <property type="entry name" value="hot_dog"/>
    <property type="match status" value="1"/>
</dbReference>
<proteinExistence type="predicted"/>
<accession>A0A7Y4GNL2</accession>
<organism evidence="2 3">
    <name type="scientific">Bradyrhizobium australiense</name>
    <dbReference type="NCBI Taxonomy" id="2721161"/>
    <lineage>
        <taxon>Bacteria</taxon>
        <taxon>Pseudomonadati</taxon>
        <taxon>Pseudomonadota</taxon>
        <taxon>Alphaproteobacteria</taxon>
        <taxon>Hyphomicrobiales</taxon>
        <taxon>Nitrobacteraceae</taxon>
        <taxon>Bradyrhizobium</taxon>
    </lineage>
</organism>
<comment type="caution">
    <text evidence="2">The sequence shown here is derived from an EMBL/GenBank/DDBJ whole genome shotgun (WGS) entry which is preliminary data.</text>
</comment>
<dbReference type="EMBL" id="JAAVLX010000002">
    <property type="protein sequence ID" value="NOJ39100.1"/>
    <property type="molecule type" value="Genomic_DNA"/>
</dbReference>
<name>A0A7Y4GNL2_9BRAD</name>
<dbReference type="Proteomes" id="UP000544122">
    <property type="component" value="Unassembled WGS sequence"/>
</dbReference>
<dbReference type="Pfam" id="PF13622">
    <property type="entry name" value="4HBT_3"/>
    <property type="match status" value="1"/>
</dbReference>
<evidence type="ECO:0000259" key="1">
    <source>
        <dbReference type="Pfam" id="PF13622"/>
    </source>
</evidence>
<dbReference type="Gene3D" id="2.40.160.210">
    <property type="entry name" value="Acyl-CoA thioesterase, double hotdog domain"/>
    <property type="match status" value="1"/>
</dbReference>
<reference evidence="2 3" key="1">
    <citation type="submission" date="2020-03" db="EMBL/GenBank/DDBJ databases">
        <title>Bradyrhizobium diversity isolated from nodules of Indigofera sp.</title>
        <authorList>
            <person name="Klepa M."/>
            <person name="Helene L."/>
            <person name="Hungria M."/>
        </authorList>
    </citation>
    <scope>NUCLEOTIDE SEQUENCE [LARGE SCALE GENOMIC DNA]</scope>
    <source>
        <strain evidence="2 3">WSM 1791</strain>
    </source>
</reference>
<evidence type="ECO:0000313" key="3">
    <source>
        <dbReference type="Proteomes" id="UP000544122"/>
    </source>
</evidence>
<dbReference type="RefSeq" id="WP_171578361.1">
    <property type="nucleotide sequence ID" value="NZ_JAAVLX010000002.1"/>
</dbReference>
<dbReference type="InterPro" id="IPR042171">
    <property type="entry name" value="Acyl-CoA_hotdog"/>
</dbReference>
<dbReference type="InterPro" id="IPR029069">
    <property type="entry name" value="HotDog_dom_sf"/>
</dbReference>
<evidence type="ECO:0000313" key="2">
    <source>
        <dbReference type="EMBL" id="NOJ39100.1"/>
    </source>
</evidence>
<protein>
    <submittedName>
        <fullName evidence="2">Thioesterase family protein</fullName>
    </submittedName>
</protein>
<dbReference type="AlphaFoldDB" id="A0A7Y4GNL2"/>